<evidence type="ECO:0000259" key="4">
    <source>
        <dbReference type="PROSITE" id="PS50932"/>
    </source>
</evidence>
<dbReference type="InterPro" id="IPR000843">
    <property type="entry name" value="HTH_LacI"/>
</dbReference>
<evidence type="ECO:0000256" key="2">
    <source>
        <dbReference type="ARBA" id="ARBA00023125"/>
    </source>
</evidence>
<dbReference type="PANTHER" id="PTHR30146:SF138">
    <property type="entry name" value="TRANSCRIPTIONAL REGULATORY PROTEIN"/>
    <property type="match status" value="1"/>
</dbReference>
<dbReference type="InterPro" id="IPR046335">
    <property type="entry name" value="LacI/GalR-like_sensor"/>
</dbReference>
<dbReference type="Proteomes" id="UP000276260">
    <property type="component" value="Unassembled WGS sequence"/>
</dbReference>
<dbReference type="Pfam" id="PF00356">
    <property type="entry name" value="LacI"/>
    <property type="match status" value="1"/>
</dbReference>
<accession>A0A3P3QQB4</accession>
<proteinExistence type="predicted"/>
<dbReference type="CDD" id="cd06279">
    <property type="entry name" value="PBP1_LacI-like"/>
    <property type="match status" value="1"/>
</dbReference>
<reference evidence="5 6" key="1">
    <citation type="submission" date="2018-11" db="EMBL/GenBank/DDBJ databases">
        <title>Draft genome analysis of Rheinheimera mesophila isolated from an industrial waste site.</title>
        <authorList>
            <person name="Yu Q."/>
            <person name="Qi Y."/>
            <person name="Zhang H."/>
            <person name="Lu Y."/>
            <person name="Pu J."/>
        </authorList>
    </citation>
    <scope>NUCLEOTIDE SEQUENCE [LARGE SCALE GENOMIC DNA]</scope>
    <source>
        <strain evidence="5 6">IITR13</strain>
    </source>
</reference>
<evidence type="ECO:0000256" key="3">
    <source>
        <dbReference type="ARBA" id="ARBA00023163"/>
    </source>
</evidence>
<evidence type="ECO:0000313" key="5">
    <source>
        <dbReference type="EMBL" id="RRJ23446.1"/>
    </source>
</evidence>
<protein>
    <submittedName>
        <fullName evidence="5">LacI family DNA-binding transcriptional regulator</fullName>
    </submittedName>
</protein>
<dbReference type="GO" id="GO:0000976">
    <property type="term" value="F:transcription cis-regulatory region binding"/>
    <property type="evidence" value="ECO:0007669"/>
    <property type="project" value="TreeGrafter"/>
</dbReference>
<dbReference type="SMART" id="SM00354">
    <property type="entry name" value="HTH_LACI"/>
    <property type="match status" value="1"/>
</dbReference>
<sequence length="360" mass="39276">MIKPELKQGVMAVSATEKPKKLNLKTVASYLGVSVATVSNAYNRPDQLSPELRQRILQQCAELGYDGPNAAARSLRTGRSGIVAILLSDTLEYSVSDPVANQFIKGVAEVLQEQGMDMLLLSGRHDTSSSSAEAVPDAFILYGAPSNPEQLNRIIKSGKPLITVDCNLDTVMSVNVDNYAAAHRIAEHALKKMSGKVAVLGLRLIESDRVCRIQPHELYSTEQAISRRRLDGYLAAAQEQGRDLPADSVWHIPVNTHHFALIAAREALTQYPRPQVLLCMSDRIALAAMAVARELEIKIPDDLVVVGFDGIEEAERFYPSLTTIAQHSDEKGRTAARILLSGELGADLVMPSELIIRQSC</sequence>
<keyword evidence="6" id="KW-1185">Reference proteome</keyword>
<keyword evidence="1" id="KW-0805">Transcription regulation</keyword>
<dbReference type="Pfam" id="PF13377">
    <property type="entry name" value="Peripla_BP_3"/>
    <property type="match status" value="1"/>
</dbReference>
<dbReference type="Gene3D" id="3.40.50.2300">
    <property type="match status" value="2"/>
</dbReference>
<dbReference type="PROSITE" id="PS50932">
    <property type="entry name" value="HTH_LACI_2"/>
    <property type="match status" value="1"/>
</dbReference>
<dbReference type="InterPro" id="IPR028082">
    <property type="entry name" value="Peripla_BP_I"/>
</dbReference>
<dbReference type="PANTHER" id="PTHR30146">
    <property type="entry name" value="LACI-RELATED TRANSCRIPTIONAL REPRESSOR"/>
    <property type="match status" value="1"/>
</dbReference>
<dbReference type="SUPFAM" id="SSF53822">
    <property type="entry name" value="Periplasmic binding protein-like I"/>
    <property type="match status" value="1"/>
</dbReference>
<evidence type="ECO:0000256" key="1">
    <source>
        <dbReference type="ARBA" id="ARBA00023015"/>
    </source>
</evidence>
<dbReference type="SUPFAM" id="SSF47413">
    <property type="entry name" value="lambda repressor-like DNA-binding domains"/>
    <property type="match status" value="1"/>
</dbReference>
<keyword evidence="3" id="KW-0804">Transcription</keyword>
<dbReference type="OrthoDB" id="5171752at2"/>
<dbReference type="GO" id="GO:0003700">
    <property type="term" value="F:DNA-binding transcription factor activity"/>
    <property type="evidence" value="ECO:0007669"/>
    <property type="project" value="TreeGrafter"/>
</dbReference>
<evidence type="ECO:0000313" key="6">
    <source>
        <dbReference type="Proteomes" id="UP000276260"/>
    </source>
</evidence>
<name>A0A3P3QQB4_9GAMM</name>
<dbReference type="AlphaFoldDB" id="A0A3P3QQB4"/>
<dbReference type="CDD" id="cd01392">
    <property type="entry name" value="HTH_LacI"/>
    <property type="match status" value="1"/>
</dbReference>
<feature type="domain" description="HTH lacI-type" evidence="4">
    <location>
        <begin position="22"/>
        <end position="77"/>
    </location>
</feature>
<organism evidence="5 6">
    <name type="scientific">Rheinheimera mesophila</name>
    <dbReference type="NCBI Taxonomy" id="1547515"/>
    <lineage>
        <taxon>Bacteria</taxon>
        <taxon>Pseudomonadati</taxon>
        <taxon>Pseudomonadota</taxon>
        <taxon>Gammaproteobacteria</taxon>
        <taxon>Chromatiales</taxon>
        <taxon>Chromatiaceae</taxon>
        <taxon>Rheinheimera</taxon>
    </lineage>
</organism>
<gene>
    <name evidence="5" type="ORF">EIK76_05090</name>
</gene>
<dbReference type="Gene3D" id="1.10.260.40">
    <property type="entry name" value="lambda repressor-like DNA-binding domains"/>
    <property type="match status" value="1"/>
</dbReference>
<comment type="caution">
    <text evidence="5">The sequence shown here is derived from an EMBL/GenBank/DDBJ whole genome shotgun (WGS) entry which is preliminary data.</text>
</comment>
<keyword evidence="2 5" id="KW-0238">DNA-binding</keyword>
<dbReference type="InterPro" id="IPR010982">
    <property type="entry name" value="Lambda_DNA-bd_dom_sf"/>
</dbReference>
<dbReference type="EMBL" id="RRCF01000001">
    <property type="protein sequence ID" value="RRJ23446.1"/>
    <property type="molecule type" value="Genomic_DNA"/>
</dbReference>